<dbReference type="AlphaFoldDB" id="A0A6A6IZQ5"/>
<gene>
    <name evidence="2" type="ORF">BU26DRAFT_9612</name>
</gene>
<feature type="compositionally biased region" description="Basic and acidic residues" evidence="1">
    <location>
        <begin position="376"/>
        <end position="414"/>
    </location>
</feature>
<dbReference type="OrthoDB" id="5374569at2759"/>
<keyword evidence="3" id="KW-1185">Reference proteome</keyword>
<sequence>MPRQLPWLNKGGGSRTQVKPPRKAPPKSRIQSDIDDDFFAGTALESSGKRKQRADSQVSDDDLPELPTSYAQTSRKGKEPVRRSRLPSSSPPPVSATLPPPPVEYMQKSVDKFDLRDDEWMMVEDEFLQTAKLFTRHLHLAEYERLKKSIEEKKKEEAAAATPRPVVPNAKPSFERQLKARAKEQAKAQKKAIRDVFRSTSDDDEEQPKRASIGKTASTTTTSRPSKAPHLSPGKPNASGTDSDDLDAPRQPTKAPSNTSNSIPTSFVKPALPTKSRPAASRSSRATPFDLWDDYTPPQRCTSPRKATPTNTSLPMPSPAKPFKPPATSYSSSSSPPKSLQTSTSRPSQPSQVSTTRLSQSIRRPGRSLDLFDDLDFPKRDPLPKEHSERLAKRKAEREKAEQKEKRKSVKLDDIPTFLF</sequence>
<feature type="compositionally biased region" description="Low complexity" evidence="1">
    <location>
        <begin position="326"/>
        <end position="356"/>
    </location>
</feature>
<evidence type="ECO:0000313" key="3">
    <source>
        <dbReference type="Proteomes" id="UP000800094"/>
    </source>
</evidence>
<feature type="region of interest" description="Disordered" evidence="1">
    <location>
        <begin position="152"/>
        <end position="420"/>
    </location>
</feature>
<dbReference type="RefSeq" id="XP_033690850.1">
    <property type="nucleotide sequence ID" value="XM_033836551.1"/>
</dbReference>
<protein>
    <submittedName>
        <fullName evidence="2">Uncharacterized protein</fullName>
    </submittedName>
</protein>
<proteinExistence type="predicted"/>
<feature type="compositionally biased region" description="Polar residues" evidence="1">
    <location>
        <begin position="215"/>
        <end position="225"/>
    </location>
</feature>
<feature type="compositionally biased region" description="Polar residues" evidence="1">
    <location>
        <begin position="254"/>
        <end position="265"/>
    </location>
</feature>
<accession>A0A6A6IZQ5</accession>
<name>A0A6A6IZQ5_9PLEO</name>
<feature type="compositionally biased region" description="Pro residues" evidence="1">
    <location>
        <begin position="89"/>
        <end position="103"/>
    </location>
</feature>
<dbReference type="Proteomes" id="UP000800094">
    <property type="component" value="Unassembled WGS sequence"/>
</dbReference>
<dbReference type="GeneID" id="54589881"/>
<dbReference type="EMBL" id="ML987189">
    <property type="protein sequence ID" value="KAF2255846.1"/>
    <property type="molecule type" value="Genomic_DNA"/>
</dbReference>
<organism evidence="2 3">
    <name type="scientific">Trematosphaeria pertusa</name>
    <dbReference type="NCBI Taxonomy" id="390896"/>
    <lineage>
        <taxon>Eukaryota</taxon>
        <taxon>Fungi</taxon>
        <taxon>Dikarya</taxon>
        <taxon>Ascomycota</taxon>
        <taxon>Pezizomycotina</taxon>
        <taxon>Dothideomycetes</taxon>
        <taxon>Pleosporomycetidae</taxon>
        <taxon>Pleosporales</taxon>
        <taxon>Massarineae</taxon>
        <taxon>Trematosphaeriaceae</taxon>
        <taxon>Trematosphaeria</taxon>
    </lineage>
</organism>
<evidence type="ECO:0000256" key="1">
    <source>
        <dbReference type="SAM" id="MobiDB-lite"/>
    </source>
</evidence>
<feature type="region of interest" description="Disordered" evidence="1">
    <location>
        <begin position="1"/>
        <end position="105"/>
    </location>
</feature>
<evidence type="ECO:0000313" key="2">
    <source>
        <dbReference type="EMBL" id="KAF2255846.1"/>
    </source>
</evidence>
<feature type="compositionally biased region" description="Basic and acidic residues" evidence="1">
    <location>
        <begin position="173"/>
        <end position="201"/>
    </location>
</feature>
<feature type="compositionally biased region" description="Pro residues" evidence="1">
    <location>
        <begin position="316"/>
        <end position="325"/>
    </location>
</feature>
<feature type="compositionally biased region" description="Low complexity" evidence="1">
    <location>
        <begin position="276"/>
        <end position="286"/>
    </location>
</feature>
<reference evidence="2" key="1">
    <citation type="journal article" date="2020" name="Stud. Mycol.">
        <title>101 Dothideomycetes genomes: a test case for predicting lifestyles and emergence of pathogens.</title>
        <authorList>
            <person name="Haridas S."/>
            <person name="Albert R."/>
            <person name="Binder M."/>
            <person name="Bloem J."/>
            <person name="Labutti K."/>
            <person name="Salamov A."/>
            <person name="Andreopoulos B."/>
            <person name="Baker S."/>
            <person name="Barry K."/>
            <person name="Bills G."/>
            <person name="Bluhm B."/>
            <person name="Cannon C."/>
            <person name="Castanera R."/>
            <person name="Culley D."/>
            <person name="Daum C."/>
            <person name="Ezra D."/>
            <person name="Gonzalez J."/>
            <person name="Henrissat B."/>
            <person name="Kuo A."/>
            <person name="Liang C."/>
            <person name="Lipzen A."/>
            <person name="Lutzoni F."/>
            <person name="Magnuson J."/>
            <person name="Mondo S."/>
            <person name="Nolan M."/>
            <person name="Ohm R."/>
            <person name="Pangilinan J."/>
            <person name="Park H.-J."/>
            <person name="Ramirez L."/>
            <person name="Alfaro M."/>
            <person name="Sun H."/>
            <person name="Tritt A."/>
            <person name="Yoshinaga Y."/>
            <person name="Zwiers L.-H."/>
            <person name="Turgeon B."/>
            <person name="Goodwin S."/>
            <person name="Spatafora J."/>
            <person name="Crous P."/>
            <person name="Grigoriev I."/>
        </authorList>
    </citation>
    <scope>NUCLEOTIDE SEQUENCE</scope>
    <source>
        <strain evidence="2">CBS 122368</strain>
    </source>
</reference>